<dbReference type="SMART" id="SM01340">
    <property type="entry name" value="DNA_mis_repair"/>
    <property type="match status" value="1"/>
</dbReference>
<evidence type="ECO:0000256" key="5">
    <source>
        <dbReference type="HAMAP-Rule" id="MF_00149"/>
    </source>
</evidence>
<evidence type="ECO:0000259" key="7">
    <source>
        <dbReference type="SMART" id="SM01340"/>
    </source>
</evidence>
<dbReference type="SUPFAM" id="SSF118116">
    <property type="entry name" value="DNA mismatch repair protein MutL"/>
    <property type="match status" value="1"/>
</dbReference>
<dbReference type="Gene3D" id="3.30.1370.100">
    <property type="entry name" value="MutL, C-terminal domain, regulatory subdomain"/>
    <property type="match status" value="1"/>
</dbReference>
<accession>A0ABQ5Q6P8</accession>
<dbReference type="InterPro" id="IPR038973">
    <property type="entry name" value="MutL/Mlh/Pms-like"/>
</dbReference>
<dbReference type="CDD" id="cd16926">
    <property type="entry name" value="HATPase_MutL-MLH-PMS-like"/>
    <property type="match status" value="1"/>
</dbReference>
<dbReference type="InterPro" id="IPR042121">
    <property type="entry name" value="MutL_C_regsub"/>
</dbReference>
<dbReference type="InterPro" id="IPR020667">
    <property type="entry name" value="DNA_mismatch_repair_MutL"/>
</dbReference>
<evidence type="ECO:0000313" key="9">
    <source>
        <dbReference type="Proteomes" id="UP001165089"/>
    </source>
</evidence>
<dbReference type="Gene3D" id="3.30.1540.20">
    <property type="entry name" value="MutL, C-terminal domain, dimerisation subdomain"/>
    <property type="match status" value="1"/>
</dbReference>
<keyword evidence="3 5" id="KW-0227">DNA damage</keyword>
<dbReference type="SUPFAM" id="SSF55874">
    <property type="entry name" value="ATPase domain of HSP90 chaperone/DNA topoisomerase II/histidine kinase"/>
    <property type="match status" value="1"/>
</dbReference>
<dbReference type="Pfam" id="PF01119">
    <property type="entry name" value="DNA_mis_repair"/>
    <property type="match status" value="1"/>
</dbReference>
<dbReference type="SMART" id="SM00853">
    <property type="entry name" value="MutL_C"/>
    <property type="match status" value="1"/>
</dbReference>
<dbReference type="InterPro" id="IPR020568">
    <property type="entry name" value="Ribosomal_Su5_D2-typ_SF"/>
</dbReference>
<dbReference type="InterPro" id="IPR014762">
    <property type="entry name" value="DNA_mismatch_repair_CS"/>
</dbReference>
<dbReference type="Gene3D" id="3.30.230.10">
    <property type="match status" value="1"/>
</dbReference>
<keyword evidence="9" id="KW-1185">Reference proteome</keyword>
<dbReference type="Proteomes" id="UP001165089">
    <property type="component" value="Unassembled WGS sequence"/>
</dbReference>
<dbReference type="InterPro" id="IPR037198">
    <property type="entry name" value="MutL_C_sf"/>
</dbReference>
<protein>
    <recommendedName>
        <fullName evidence="2 5">DNA mismatch repair protein MutL</fullName>
    </recommendedName>
</protein>
<reference evidence="8 9" key="1">
    <citation type="journal article" date="2023" name="Antonie Van Leeuwenhoek">
        <title>Mesoterricola silvestris gen. nov., sp. nov., Mesoterricola sediminis sp. nov., Geothrix oryzae sp. nov., Geothrix edaphica sp. nov., Geothrix rubra sp. nov., and Geothrix limicola sp. nov., six novel members of Acidobacteriota isolated from soils.</title>
        <authorList>
            <person name="Itoh H."/>
            <person name="Sugisawa Y."/>
            <person name="Mise K."/>
            <person name="Xu Z."/>
            <person name="Kuniyasu M."/>
            <person name="Ushijima N."/>
            <person name="Kawano K."/>
            <person name="Kobayashi E."/>
            <person name="Shiratori Y."/>
            <person name="Masuda Y."/>
            <person name="Senoo K."/>
        </authorList>
    </citation>
    <scope>NUCLEOTIDE SEQUENCE [LARGE SCALE GENOMIC DNA]</scope>
    <source>
        <strain evidence="8 9">Red803</strain>
    </source>
</reference>
<proteinExistence type="inferred from homology"/>
<comment type="caution">
    <text evidence="8">The sequence shown here is derived from an EMBL/GenBank/DDBJ whole genome shotgun (WGS) entry which is preliminary data.</text>
</comment>
<dbReference type="InterPro" id="IPR036890">
    <property type="entry name" value="HATPase_C_sf"/>
</dbReference>
<evidence type="ECO:0000256" key="3">
    <source>
        <dbReference type="ARBA" id="ARBA00022763"/>
    </source>
</evidence>
<dbReference type="PANTHER" id="PTHR10073:SF12">
    <property type="entry name" value="DNA MISMATCH REPAIR PROTEIN MLH1"/>
    <property type="match status" value="1"/>
</dbReference>
<dbReference type="InterPro" id="IPR013507">
    <property type="entry name" value="DNA_mismatch_S5_2-like"/>
</dbReference>
<evidence type="ECO:0000259" key="6">
    <source>
        <dbReference type="SMART" id="SM00853"/>
    </source>
</evidence>
<name>A0ABQ5Q6P8_9BACT</name>
<dbReference type="EMBL" id="BSDD01000002">
    <property type="protein sequence ID" value="GLH70004.1"/>
    <property type="molecule type" value="Genomic_DNA"/>
</dbReference>
<evidence type="ECO:0000256" key="1">
    <source>
        <dbReference type="ARBA" id="ARBA00006082"/>
    </source>
</evidence>
<evidence type="ECO:0000256" key="2">
    <source>
        <dbReference type="ARBA" id="ARBA00021975"/>
    </source>
</evidence>
<dbReference type="Pfam" id="PF13589">
    <property type="entry name" value="HATPase_c_3"/>
    <property type="match status" value="1"/>
</dbReference>
<feature type="domain" description="DNA mismatch repair protein S5" evidence="7">
    <location>
        <begin position="208"/>
        <end position="325"/>
    </location>
</feature>
<keyword evidence="4 5" id="KW-0234">DNA repair</keyword>
<dbReference type="PROSITE" id="PS00058">
    <property type="entry name" value="DNA_MISMATCH_REPAIR_1"/>
    <property type="match status" value="1"/>
</dbReference>
<sequence length="598" mass="65563">MSRIRILPDQVANQIAAGEVVERPASVLKELVENALDAGATRIEVAWEEGGKRLLEVADDGCGMARDELYLALERHATSKVRTADDLGHLATFGFRGEALPSIASVSRFDLASAEAEGAGHRLRSEFGVIREVAPMARSRGTTVTVRDLFAQLPARRRFLKSTDTEHAQLWGVAARMALASPGVHWTLRPDRGAPLVLPPVADPGLRLAPLLGEKMARLVPFVNGEPPWRLRGFVSPPDLSFRDRNHLYLFVNGRAVRDRLLLAALSEAWSGTFAKGSYPAAVLFLELPPEAVDVNVHPTKAEVRFRDPQRLFAWVRGATEEAWAQLRGGLASVLELPPKPLEAEFDLDPSRRGEAQHPRLWSDHSGGALAAVQAMADAFETRPLDRPYAYATAPSAAAEALGDGHGLRFLGSFQQTYLLVEVAGEAGPELWIVDQHVAHERVLYERLFLRRHAPAIQPLLPPQAVRLGPEAVARLAPFLEELQAAGVEADPFGDDALVVRGLPDFLADRDPQALLEDLLARLEREGRVDLDTFRRDLNAELACRAAIKKHHALPADLALALVRDLLACQVPNTCPHGRPILKKLSLADLERSFGRRV</sequence>
<dbReference type="InterPro" id="IPR014790">
    <property type="entry name" value="MutL_C"/>
</dbReference>
<dbReference type="Gene3D" id="3.30.565.10">
    <property type="entry name" value="Histidine kinase-like ATPase, C-terminal domain"/>
    <property type="match status" value="1"/>
</dbReference>
<dbReference type="CDD" id="cd00782">
    <property type="entry name" value="MutL_Trans"/>
    <property type="match status" value="1"/>
</dbReference>
<dbReference type="Pfam" id="PF08676">
    <property type="entry name" value="MutL_C"/>
    <property type="match status" value="1"/>
</dbReference>
<dbReference type="HAMAP" id="MF_00149">
    <property type="entry name" value="DNA_mis_repair"/>
    <property type="match status" value="1"/>
</dbReference>
<dbReference type="SUPFAM" id="SSF54211">
    <property type="entry name" value="Ribosomal protein S5 domain 2-like"/>
    <property type="match status" value="1"/>
</dbReference>
<feature type="domain" description="MutL C-terminal dimerisation" evidence="6">
    <location>
        <begin position="410"/>
        <end position="554"/>
    </location>
</feature>
<comment type="function">
    <text evidence="5">This protein is involved in the repair of mismatches in DNA. It is required for dam-dependent methyl-directed DNA mismatch repair. May act as a 'molecular matchmaker', a protein that promotes the formation of a stable complex between two or more DNA-binding proteins in an ATP-dependent manner without itself being part of a final effector complex.</text>
</comment>
<dbReference type="RefSeq" id="WP_285724276.1">
    <property type="nucleotide sequence ID" value="NZ_BSDD01000002.1"/>
</dbReference>
<dbReference type="InterPro" id="IPR002099">
    <property type="entry name" value="MutL/Mlh/PMS"/>
</dbReference>
<dbReference type="InterPro" id="IPR042120">
    <property type="entry name" value="MutL_C_dimsub"/>
</dbReference>
<evidence type="ECO:0000256" key="4">
    <source>
        <dbReference type="ARBA" id="ARBA00023204"/>
    </source>
</evidence>
<organism evidence="8 9">
    <name type="scientific">Geothrix rubra</name>
    <dbReference type="NCBI Taxonomy" id="2927977"/>
    <lineage>
        <taxon>Bacteria</taxon>
        <taxon>Pseudomonadati</taxon>
        <taxon>Acidobacteriota</taxon>
        <taxon>Holophagae</taxon>
        <taxon>Holophagales</taxon>
        <taxon>Holophagaceae</taxon>
        <taxon>Geothrix</taxon>
    </lineage>
</organism>
<dbReference type="NCBIfam" id="TIGR00585">
    <property type="entry name" value="mutl"/>
    <property type="match status" value="1"/>
</dbReference>
<evidence type="ECO:0000313" key="8">
    <source>
        <dbReference type="EMBL" id="GLH70004.1"/>
    </source>
</evidence>
<comment type="similarity">
    <text evidence="1 5">Belongs to the DNA mismatch repair MutL/HexB family.</text>
</comment>
<dbReference type="PANTHER" id="PTHR10073">
    <property type="entry name" value="DNA MISMATCH REPAIR PROTEIN MLH, PMS, MUTL"/>
    <property type="match status" value="1"/>
</dbReference>
<dbReference type="InterPro" id="IPR014721">
    <property type="entry name" value="Ribsml_uS5_D2-typ_fold_subgr"/>
</dbReference>
<gene>
    <name evidence="5 8" type="primary">mutL</name>
    <name evidence="8" type="ORF">GETHPA_15370</name>
</gene>